<keyword evidence="5 10" id="KW-0472">Membrane</keyword>
<evidence type="ECO:0000256" key="1">
    <source>
        <dbReference type="ARBA" id="ARBA00004401"/>
    </source>
</evidence>
<keyword evidence="3 10" id="KW-0812">Transmembrane</keyword>
<comment type="similarity">
    <text evidence="7">Belongs to the YfgM family.</text>
</comment>
<comment type="subcellular location">
    <subcellularLocation>
        <location evidence="1">Cell membrane</location>
        <topology evidence="1">Single-pass type II membrane protein</topology>
    </subcellularLocation>
</comment>
<evidence type="ECO:0000256" key="8">
    <source>
        <dbReference type="ARBA" id="ARBA00024235"/>
    </source>
</evidence>
<gene>
    <name evidence="12" type="ORF">CJP74_02415</name>
</gene>
<evidence type="ECO:0000256" key="5">
    <source>
        <dbReference type="ARBA" id="ARBA00023136"/>
    </source>
</evidence>
<dbReference type="InterPro" id="IPR026039">
    <property type="entry name" value="YfgM"/>
</dbReference>
<dbReference type="PANTHER" id="PTHR38035">
    <property type="entry name" value="UPF0070 PROTEIN YFGM"/>
    <property type="match status" value="1"/>
</dbReference>
<organism evidence="12 13">
    <name type="scientific">Psittacicella melopsittaci</name>
    <dbReference type="NCBI Taxonomy" id="2028576"/>
    <lineage>
        <taxon>Bacteria</taxon>
        <taxon>Pseudomonadati</taxon>
        <taxon>Pseudomonadota</taxon>
        <taxon>Gammaproteobacteria</taxon>
        <taxon>Pasteurellales</taxon>
        <taxon>Psittacicellaceae</taxon>
        <taxon>Psittacicella</taxon>
    </lineage>
</organism>
<dbReference type="Pfam" id="PF09976">
    <property type="entry name" value="TPR_21"/>
    <property type="match status" value="1"/>
</dbReference>
<dbReference type="OrthoDB" id="9789675at2"/>
<dbReference type="Gene3D" id="1.25.40.10">
    <property type="entry name" value="Tetratricopeptide repeat domain"/>
    <property type="match status" value="1"/>
</dbReference>
<evidence type="ECO:0000256" key="3">
    <source>
        <dbReference type="ARBA" id="ARBA00022692"/>
    </source>
</evidence>
<evidence type="ECO:0000256" key="10">
    <source>
        <dbReference type="SAM" id="Phobius"/>
    </source>
</evidence>
<sequence>MAYTTEEQDFQSFMSKLRQYLPFIILAVAIGVTIYFGINWFKNNQVRQQQAEYQEYQQIMTIPNQGDDVTTRNNMLLQYIEKNPKKALAALGLLDQAKYLADQGQYTQALQLVEAIPSNNEFSPELVAITKAKLLLQLGRGEEGIPALDAISQGSWYVSARLLAGDIYFSDGKYQQAYNEYQVAQNYLNQELANANANTTDIESLNSQVQFLQLRMNIAQSYVKNLETPAAPAAPAETTAPAEPTAPASESNN</sequence>
<keyword evidence="2" id="KW-1003">Cell membrane</keyword>
<evidence type="ECO:0000256" key="2">
    <source>
        <dbReference type="ARBA" id="ARBA00022475"/>
    </source>
</evidence>
<dbReference type="Proteomes" id="UP000266258">
    <property type="component" value="Unassembled WGS sequence"/>
</dbReference>
<feature type="transmembrane region" description="Helical" evidence="10">
    <location>
        <begin position="20"/>
        <end position="41"/>
    </location>
</feature>
<feature type="region of interest" description="Disordered" evidence="9">
    <location>
        <begin position="230"/>
        <end position="253"/>
    </location>
</feature>
<evidence type="ECO:0000256" key="6">
    <source>
        <dbReference type="ARBA" id="ARBA00023186"/>
    </source>
</evidence>
<proteinExistence type="inferred from homology"/>
<dbReference type="PANTHER" id="PTHR38035:SF1">
    <property type="entry name" value="ANCILLARY SECYEG TRANSLOCON SUBUNIT"/>
    <property type="match status" value="1"/>
</dbReference>
<dbReference type="InterPro" id="IPR018704">
    <property type="entry name" value="SecYEG/CpoB_TPR"/>
</dbReference>
<name>A0A3A1Y7U4_9GAMM</name>
<dbReference type="GO" id="GO:0044877">
    <property type="term" value="F:protein-containing complex binding"/>
    <property type="evidence" value="ECO:0007669"/>
    <property type="project" value="InterPro"/>
</dbReference>
<dbReference type="AlphaFoldDB" id="A0A3A1Y7U4"/>
<evidence type="ECO:0000259" key="11">
    <source>
        <dbReference type="Pfam" id="PF09976"/>
    </source>
</evidence>
<dbReference type="SUPFAM" id="SSF48452">
    <property type="entry name" value="TPR-like"/>
    <property type="match status" value="1"/>
</dbReference>
<evidence type="ECO:0000256" key="7">
    <source>
        <dbReference type="ARBA" id="ARBA00024197"/>
    </source>
</evidence>
<evidence type="ECO:0000256" key="4">
    <source>
        <dbReference type="ARBA" id="ARBA00022989"/>
    </source>
</evidence>
<protein>
    <recommendedName>
        <fullName evidence="8">Ancillary SecYEG translocon subunit</fullName>
    </recommendedName>
</protein>
<keyword evidence="4 10" id="KW-1133">Transmembrane helix</keyword>
<keyword evidence="13" id="KW-1185">Reference proteome</keyword>
<evidence type="ECO:0000256" key="9">
    <source>
        <dbReference type="SAM" id="MobiDB-lite"/>
    </source>
</evidence>
<keyword evidence="6" id="KW-0143">Chaperone</keyword>
<evidence type="ECO:0000313" key="13">
    <source>
        <dbReference type="Proteomes" id="UP000266258"/>
    </source>
</evidence>
<dbReference type="RefSeq" id="WP_119496690.1">
    <property type="nucleotide sequence ID" value="NZ_NRJH01000018.1"/>
</dbReference>
<evidence type="ECO:0000313" key="12">
    <source>
        <dbReference type="EMBL" id="RIY33299.1"/>
    </source>
</evidence>
<dbReference type="EMBL" id="NRJH01000018">
    <property type="protein sequence ID" value="RIY33299.1"/>
    <property type="molecule type" value="Genomic_DNA"/>
</dbReference>
<accession>A0A3A1Y7U4</accession>
<dbReference type="GO" id="GO:0005886">
    <property type="term" value="C:plasma membrane"/>
    <property type="evidence" value="ECO:0007669"/>
    <property type="project" value="UniProtKB-SubCell"/>
</dbReference>
<dbReference type="InterPro" id="IPR011990">
    <property type="entry name" value="TPR-like_helical_dom_sf"/>
</dbReference>
<feature type="domain" description="Ancillary SecYEG translocon subunit/Cell division coordinator CpoB TPR" evidence="11">
    <location>
        <begin position="19"/>
        <end position="192"/>
    </location>
</feature>
<reference evidence="12 13" key="1">
    <citation type="submission" date="2017-08" db="EMBL/GenBank/DDBJ databases">
        <title>Reclassification of Bisgaard taxon 37 and 44.</title>
        <authorList>
            <person name="Christensen H."/>
        </authorList>
    </citation>
    <scope>NUCLEOTIDE SEQUENCE [LARGE SCALE GENOMIC DNA]</scope>
    <source>
        <strain evidence="12 13">B96_4</strain>
    </source>
</reference>
<comment type="caution">
    <text evidence="12">The sequence shown here is derived from an EMBL/GenBank/DDBJ whole genome shotgun (WGS) entry which is preliminary data.</text>
</comment>